<dbReference type="EMBL" id="MHMV01000015">
    <property type="protein sequence ID" value="OGZ34661.1"/>
    <property type="molecule type" value="Genomic_DNA"/>
</dbReference>
<proteinExistence type="predicted"/>
<reference evidence="1 2" key="1">
    <citation type="journal article" date="2016" name="Nat. Commun.">
        <title>Thousands of microbial genomes shed light on interconnected biogeochemical processes in an aquifer system.</title>
        <authorList>
            <person name="Anantharaman K."/>
            <person name="Brown C.T."/>
            <person name="Hug L.A."/>
            <person name="Sharon I."/>
            <person name="Castelle C.J."/>
            <person name="Probst A.J."/>
            <person name="Thomas B.C."/>
            <person name="Singh A."/>
            <person name="Wilkins M.J."/>
            <person name="Karaoz U."/>
            <person name="Brodie E.L."/>
            <person name="Williams K.H."/>
            <person name="Hubbard S.S."/>
            <person name="Banfield J.F."/>
        </authorList>
    </citation>
    <scope>NUCLEOTIDE SEQUENCE [LARGE SCALE GENOMIC DNA]</scope>
</reference>
<evidence type="ECO:0000313" key="1">
    <source>
        <dbReference type="EMBL" id="OGZ34661.1"/>
    </source>
</evidence>
<comment type="caution">
    <text evidence="1">The sequence shown here is derived from an EMBL/GenBank/DDBJ whole genome shotgun (WGS) entry which is preliminary data.</text>
</comment>
<evidence type="ECO:0000313" key="2">
    <source>
        <dbReference type="Proteomes" id="UP000177725"/>
    </source>
</evidence>
<dbReference type="AlphaFoldDB" id="A0A1G2FAS3"/>
<accession>A0A1G2FAS3</accession>
<gene>
    <name evidence="1" type="ORF">A2174_02520</name>
</gene>
<name>A0A1G2FAS3_9BACT</name>
<sequence length="104" mass="11508">MGEILSQNGAVQSANPETVLIGKEEDAECLALELKDAFAPGPHMRNRIPKVSQITSEELEVMVYGESEEPEIIGQFCHCPNGQCLCLGSPNRSRQFDVYGRRRS</sequence>
<organism evidence="1 2">
    <name type="scientific">Candidatus Portnoybacteria bacterium RBG_13_41_18</name>
    <dbReference type="NCBI Taxonomy" id="1801991"/>
    <lineage>
        <taxon>Bacteria</taxon>
        <taxon>Candidatus Portnoyibacteriota</taxon>
    </lineage>
</organism>
<protein>
    <submittedName>
        <fullName evidence="1">Uncharacterized protein</fullName>
    </submittedName>
</protein>
<dbReference type="Proteomes" id="UP000177725">
    <property type="component" value="Unassembled WGS sequence"/>
</dbReference>